<keyword evidence="4" id="KW-0067">ATP-binding</keyword>
<dbReference type="GO" id="GO:0005524">
    <property type="term" value="F:ATP binding"/>
    <property type="evidence" value="ECO:0007669"/>
    <property type="project" value="UniProtKB-KW"/>
</dbReference>
<evidence type="ECO:0000256" key="4">
    <source>
        <dbReference type="ARBA" id="ARBA00022840"/>
    </source>
</evidence>
<dbReference type="OrthoDB" id="688982at2759"/>
<evidence type="ECO:0000256" key="1">
    <source>
        <dbReference type="ARBA" id="ARBA00022679"/>
    </source>
</evidence>
<evidence type="ECO:0000313" key="6">
    <source>
        <dbReference type="Proteomes" id="UP000636709"/>
    </source>
</evidence>
<evidence type="ECO:0000256" key="3">
    <source>
        <dbReference type="ARBA" id="ARBA00022777"/>
    </source>
</evidence>
<protein>
    <submittedName>
        <fullName evidence="5">Uncharacterized protein</fullName>
    </submittedName>
</protein>
<name>A0A835FLJ5_9POAL</name>
<evidence type="ECO:0000313" key="5">
    <source>
        <dbReference type="EMBL" id="KAF8762436.1"/>
    </source>
</evidence>
<reference evidence="5" key="1">
    <citation type="submission" date="2020-07" db="EMBL/GenBank/DDBJ databases">
        <title>Genome sequence and genetic diversity analysis of an under-domesticated orphan crop, white fonio (Digitaria exilis).</title>
        <authorList>
            <person name="Bennetzen J.L."/>
            <person name="Chen S."/>
            <person name="Ma X."/>
            <person name="Wang X."/>
            <person name="Yssel A.E.J."/>
            <person name="Chaluvadi S.R."/>
            <person name="Johnson M."/>
            <person name="Gangashetty P."/>
            <person name="Hamidou F."/>
            <person name="Sanogo M.D."/>
            <person name="Zwaenepoel A."/>
            <person name="Wallace J."/>
            <person name="Van De Peer Y."/>
            <person name="Van Deynze A."/>
        </authorList>
    </citation>
    <scope>NUCLEOTIDE SEQUENCE</scope>
    <source>
        <tissue evidence="5">Leaves</tissue>
    </source>
</reference>
<accession>A0A835FLJ5</accession>
<keyword evidence="1" id="KW-0808">Transferase</keyword>
<proteinExistence type="predicted"/>
<dbReference type="PANTHER" id="PTHR47973">
    <property type="entry name" value="CYSTEINE-RICH RECEPTOR-LIKE PROTEIN KINASE 3"/>
    <property type="match status" value="1"/>
</dbReference>
<keyword evidence="3" id="KW-0418">Kinase</keyword>
<dbReference type="Proteomes" id="UP000636709">
    <property type="component" value="Unassembled WGS sequence"/>
</dbReference>
<evidence type="ECO:0000256" key="2">
    <source>
        <dbReference type="ARBA" id="ARBA00022741"/>
    </source>
</evidence>
<sequence length="103" mass="11524">MLLEIATAGKKLAEARDVRDLVDAVRECYHRGAVLEMADERLCLDDMKERRQVGRVLAVGLLCSQLQRQDRPDITDAVKLLSDLSHPLPDFGAENNHVAQKDS</sequence>
<keyword evidence="2" id="KW-0547">Nucleotide-binding</keyword>
<gene>
    <name evidence="5" type="ORF">HU200_009398</name>
</gene>
<dbReference type="InterPro" id="IPR052059">
    <property type="entry name" value="CR_Ser/Thr_kinase"/>
</dbReference>
<dbReference type="EMBL" id="JACEFO010000638">
    <property type="protein sequence ID" value="KAF8762436.1"/>
    <property type="molecule type" value="Genomic_DNA"/>
</dbReference>
<comment type="caution">
    <text evidence="5">The sequence shown here is derived from an EMBL/GenBank/DDBJ whole genome shotgun (WGS) entry which is preliminary data.</text>
</comment>
<keyword evidence="6" id="KW-1185">Reference proteome</keyword>
<dbReference type="GO" id="GO:0016301">
    <property type="term" value="F:kinase activity"/>
    <property type="evidence" value="ECO:0007669"/>
    <property type="project" value="UniProtKB-KW"/>
</dbReference>
<dbReference type="AlphaFoldDB" id="A0A835FLJ5"/>
<dbReference type="Gene3D" id="1.10.510.10">
    <property type="entry name" value="Transferase(Phosphotransferase) domain 1"/>
    <property type="match status" value="1"/>
</dbReference>
<organism evidence="5 6">
    <name type="scientific">Digitaria exilis</name>
    <dbReference type="NCBI Taxonomy" id="1010633"/>
    <lineage>
        <taxon>Eukaryota</taxon>
        <taxon>Viridiplantae</taxon>
        <taxon>Streptophyta</taxon>
        <taxon>Embryophyta</taxon>
        <taxon>Tracheophyta</taxon>
        <taxon>Spermatophyta</taxon>
        <taxon>Magnoliopsida</taxon>
        <taxon>Liliopsida</taxon>
        <taxon>Poales</taxon>
        <taxon>Poaceae</taxon>
        <taxon>PACMAD clade</taxon>
        <taxon>Panicoideae</taxon>
        <taxon>Panicodae</taxon>
        <taxon>Paniceae</taxon>
        <taxon>Anthephorinae</taxon>
        <taxon>Digitaria</taxon>
    </lineage>
</organism>